<organism evidence="2 3">
    <name type="scientific">Rhododendron simsii</name>
    <name type="common">Sims's rhododendron</name>
    <dbReference type="NCBI Taxonomy" id="118357"/>
    <lineage>
        <taxon>Eukaryota</taxon>
        <taxon>Viridiplantae</taxon>
        <taxon>Streptophyta</taxon>
        <taxon>Embryophyta</taxon>
        <taxon>Tracheophyta</taxon>
        <taxon>Spermatophyta</taxon>
        <taxon>Magnoliopsida</taxon>
        <taxon>eudicotyledons</taxon>
        <taxon>Gunneridae</taxon>
        <taxon>Pentapetalae</taxon>
        <taxon>asterids</taxon>
        <taxon>Ericales</taxon>
        <taxon>Ericaceae</taxon>
        <taxon>Ericoideae</taxon>
        <taxon>Rhodoreae</taxon>
        <taxon>Rhododendron</taxon>
    </lineage>
</organism>
<keyword evidence="3" id="KW-1185">Reference proteome</keyword>
<dbReference type="OrthoDB" id="1934589at2759"/>
<sequence>MPRGTSTQVLESTHLMNTAQILRESIRILLLHSTYFHAISIFLFSPLPISLFISHFLIHKFPQTPFSLLKLTDDLLGQNGNFLLPNILSKALDIVICLPSTITFSLLGRAATVQAVSDIYSGVSLNGTRLFTRSGLVWVKLLHTSFWEFIILLGLFGAFFATLATLPKALVFLFGMRTGALCFWGVLGFVGIPFCVAFAHVMVVGNLARVVSVLEGECFGFDSILKARSLVRGRLHTALAMALVSNVGLRLVGCFFEFRMGKGMSLWEGPILVSMYSLVLVLDTVTNAVFYYTFASCNWKRRRANGDPTLSGQRIQVYMLVTMM</sequence>
<evidence type="ECO:0000313" key="2">
    <source>
        <dbReference type="EMBL" id="KAF7147039.1"/>
    </source>
</evidence>
<evidence type="ECO:0000313" key="3">
    <source>
        <dbReference type="Proteomes" id="UP000626092"/>
    </source>
</evidence>
<evidence type="ECO:0000256" key="1">
    <source>
        <dbReference type="SAM" id="Phobius"/>
    </source>
</evidence>
<gene>
    <name evidence="2" type="ORF">RHSIM_Rhsim03G0244200</name>
</gene>
<dbReference type="AlphaFoldDB" id="A0A834H984"/>
<dbReference type="PANTHER" id="PTHR33133:SF9">
    <property type="entry name" value="SOLUTE CARRIER FAMILY 40 PROTEIN"/>
    <property type="match status" value="1"/>
</dbReference>
<feature type="transmembrane region" description="Helical" evidence="1">
    <location>
        <begin position="35"/>
        <end position="58"/>
    </location>
</feature>
<keyword evidence="1" id="KW-0812">Transmembrane</keyword>
<keyword evidence="1" id="KW-0472">Membrane</keyword>
<feature type="transmembrane region" description="Helical" evidence="1">
    <location>
        <begin position="146"/>
        <end position="166"/>
    </location>
</feature>
<protein>
    <recommendedName>
        <fullName evidence="4">Son of sevenless protein</fullName>
    </recommendedName>
</protein>
<accession>A0A834H984</accession>
<comment type="caution">
    <text evidence="2">The sequence shown here is derived from an EMBL/GenBank/DDBJ whole genome shotgun (WGS) entry which is preliminary data.</text>
</comment>
<feature type="transmembrane region" description="Helical" evidence="1">
    <location>
        <begin position="178"/>
        <end position="201"/>
    </location>
</feature>
<dbReference type="PANTHER" id="PTHR33133">
    <property type="entry name" value="OS08G0107100 PROTEIN-RELATED"/>
    <property type="match status" value="1"/>
</dbReference>
<keyword evidence="1" id="KW-1133">Transmembrane helix</keyword>
<name>A0A834H984_RHOSS</name>
<dbReference type="Proteomes" id="UP000626092">
    <property type="component" value="Unassembled WGS sequence"/>
</dbReference>
<evidence type="ECO:0008006" key="4">
    <source>
        <dbReference type="Google" id="ProtNLM"/>
    </source>
</evidence>
<dbReference type="EMBL" id="WJXA01000003">
    <property type="protein sequence ID" value="KAF7147039.1"/>
    <property type="molecule type" value="Genomic_DNA"/>
</dbReference>
<feature type="transmembrane region" description="Helical" evidence="1">
    <location>
        <begin position="270"/>
        <end position="294"/>
    </location>
</feature>
<proteinExistence type="predicted"/>
<reference evidence="2" key="1">
    <citation type="submission" date="2019-11" db="EMBL/GenBank/DDBJ databases">
        <authorList>
            <person name="Liu Y."/>
            <person name="Hou J."/>
            <person name="Li T.-Q."/>
            <person name="Guan C.-H."/>
            <person name="Wu X."/>
            <person name="Wu H.-Z."/>
            <person name="Ling F."/>
            <person name="Zhang R."/>
            <person name="Shi X.-G."/>
            <person name="Ren J.-P."/>
            <person name="Chen E.-F."/>
            <person name="Sun J.-M."/>
        </authorList>
    </citation>
    <scope>NUCLEOTIDE SEQUENCE</scope>
    <source>
        <strain evidence="2">Adult_tree_wgs_1</strain>
        <tissue evidence="2">Leaves</tissue>
    </source>
</reference>